<dbReference type="Pfam" id="PF06197">
    <property type="entry name" value="DUF998"/>
    <property type="match status" value="1"/>
</dbReference>
<keyword evidence="1" id="KW-0812">Transmembrane</keyword>
<dbReference type="EMBL" id="JAVYII010000001">
    <property type="protein sequence ID" value="MDT9591969.1"/>
    <property type="molecule type" value="Genomic_DNA"/>
</dbReference>
<gene>
    <name evidence="2" type="ORF">RDV89_02755</name>
</gene>
<feature type="transmembrane region" description="Helical" evidence="1">
    <location>
        <begin position="134"/>
        <end position="157"/>
    </location>
</feature>
<keyword evidence="1" id="KW-0472">Membrane</keyword>
<feature type="transmembrane region" description="Helical" evidence="1">
    <location>
        <begin position="75"/>
        <end position="97"/>
    </location>
</feature>
<feature type="transmembrane region" description="Helical" evidence="1">
    <location>
        <begin position="109"/>
        <end position="128"/>
    </location>
</feature>
<name>A0ABU3PRW4_9ACTN</name>
<feature type="transmembrane region" description="Helical" evidence="1">
    <location>
        <begin position="169"/>
        <end position="192"/>
    </location>
</feature>
<dbReference type="Proteomes" id="UP001268542">
    <property type="component" value="Unassembled WGS sequence"/>
</dbReference>
<dbReference type="InterPro" id="IPR009339">
    <property type="entry name" value="DUF998"/>
</dbReference>
<keyword evidence="3" id="KW-1185">Reference proteome</keyword>
<accession>A0ABU3PRW4</accession>
<feature type="transmembrane region" description="Helical" evidence="1">
    <location>
        <begin position="20"/>
        <end position="40"/>
    </location>
</feature>
<evidence type="ECO:0000256" key="1">
    <source>
        <dbReference type="SAM" id="Phobius"/>
    </source>
</evidence>
<sequence length="233" mass="23502">MVETAPQVSGTPPRRRSAGVVLVASGLALFVVELVAVLTVRAPYDLALQAVSDLGASRCGPLDTYDPPVEVCSPAAAFLNGTWVLTGVLVAVAAWVLRPRATGTAGTLSVLLLAVAALAQAGVGLLPVDEALEPHLLVALGGFLAQLVGLLLLGVALGRVADSRGYATVVLGLGVVTAVAAGLLVVTTAGLLHLPLGLVERAVIYPFQVWMVVHGLRALAPATPATPAVPAGQ</sequence>
<organism evidence="2 3">
    <name type="scientific">Nocardioides imazamoxiresistens</name>
    <dbReference type="NCBI Taxonomy" id="3231893"/>
    <lineage>
        <taxon>Bacteria</taxon>
        <taxon>Bacillati</taxon>
        <taxon>Actinomycetota</taxon>
        <taxon>Actinomycetes</taxon>
        <taxon>Propionibacteriales</taxon>
        <taxon>Nocardioidaceae</taxon>
        <taxon>Nocardioides</taxon>
    </lineage>
</organism>
<evidence type="ECO:0000313" key="2">
    <source>
        <dbReference type="EMBL" id="MDT9591969.1"/>
    </source>
</evidence>
<reference evidence="2 3" key="1">
    <citation type="submission" date="2023-08" db="EMBL/GenBank/DDBJ databases">
        <title>Nocardioides seae sp. nov., a bacterium isolated from a soil.</title>
        <authorList>
            <person name="Wang X."/>
        </authorList>
    </citation>
    <scope>NUCLEOTIDE SEQUENCE [LARGE SCALE GENOMIC DNA]</scope>
    <source>
        <strain evidence="2 3">YZH12</strain>
    </source>
</reference>
<protein>
    <submittedName>
        <fullName evidence="2">DUF998 domain-containing protein</fullName>
    </submittedName>
</protein>
<comment type="caution">
    <text evidence="2">The sequence shown here is derived from an EMBL/GenBank/DDBJ whole genome shotgun (WGS) entry which is preliminary data.</text>
</comment>
<proteinExistence type="predicted"/>
<dbReference type="RefSeq" id="WP_315731098.1">
    <property type="nucleotide sequence ID" value="NZ_JAVYII010000001.1"/>
</dbReference>
<keyword evidence="1" id="KW-1133">Transmembrane helix</keyword>
<evidence type="ECO:0000313" key="3">
    <source>
        <dbReference type="Proteomes" id="UP001268542"/>
    </source>
</evidence>